<dbReference type="Gene3D" id="3.40.50.10220">
    <property type="entry name" value="DNA polymerase III, psi subunit"/>
    <property type="match status" value="1"/>
</dbReference>
<accession>A0ABQ3IQ42</accession>
<sequence length="119" mass="13727">MITNAKQFSYLNAMGIDIWQQKHTDVEKDAGQSHLVIDLDKLCKQQLFIDLIQSLNITLDQITLKSEHCLNLGLINWQFSENNQTNYENNTLTTPAIEQLVEQPKLKRQLWQLLSASSL</sequence>
<name>A0ABQ3IQ42_9GAMM</name>
<organism evidence="1 2">
    <name type="scientific">Thalassotalea profundi</name>
    <dbReference type="NCBI Taxonomy" id="2036687"/>
    <lineage>
        <taxon>Bacteria</taxon>
        <taxon>Pseudomonadati</taxon>
        <taxon>Pseudomonadota</taxon>
        <taxon>Gammaproteobacteria</taxon>
        <taxon>Alteromonadales</taxon>
        <taxon>Colwelliaceae</taxon>
        <taxon>Thalassotalea</taxon>
    </lineage>
</organism>
<proteinExistence type="predicted"/>
<keyword evidence="2" id="KW-1185">Reference proteome</keyword>
<dbReference type="InterPro" id="IPR004615">
    <property type="entry name" value="DNA_pol_III_psi"/>
</dbReference>
<reference evidence="2" key="1">
    <citation type="journal article" date="2019" name="Int. J. Syst. Evol. Microbiol.">
        <title>The Global Catalogue of Microorganisms (GCM) 10K type strain sequencing project: providing services to taxonomists for standard genome sequencing and annotation.</title>
        <authorList>
            <consortium name="The Broad Institute Genomics Platform"/>
            <consortium name="The Broad Institute Genome Sequencing Center for Infectious Disease"/>
            <person name="Wu L."/>
            <person name="Ma J."/>
        </authorList>
    </citation>
    <scope>NUCLEOTIDE SEQUENCE [LARGE SCALE GENOMIC DNA]</scope>
    <source>
        <strain evidence="2">CGMCC 1.15922</strain>
    </source>
</reference>
<dbReference type="Proteomes" id="UP000626370">
    <property type="component" value="Unassembled WGS sequence"/>
</dbReference>
<dbReference type="EMBL" id="BNAH01000005">
    <property type="protein sequence ID" value="GHE87700.1"/>
    <property type="molecule type" value="Genomic_DNA"/>
</dbReference>
<gene>
    <name evidence="1" type="ORF">GCM10011501_16530</name>
</gene>
<evidence type="ECO:0000313" key="2">
    <source>
        <dbReference type="Proteomes" id="UP000626370"/>
    </source>
</evidence>
<evidence type="ECO:0008006" key="3">
    <source>
        <dbReference type="Google" id="ProtNLM"/>
    </source>
</evidence>
<protein>
    <recommendedName>
        <fullName evidence="3">DNA polymerase III subunit psi</fullName>
    </recommendedName>
</protein>
<dbReference type="SUPFAM" id="SSF102220">
    <property type="entry name" value="DNA polymerase III psi subunit"/>
    <property type="match status" value="1"/>
</dbReference>
<evidence type="ECO:0000313" key="1">
    <source>
        <dbReference type="EMBL" id="GHE87700.1"/>
    </source>
</evidence>
<dbReference type="InterPro" id="IPR036654">
    <property type="entry name" value="DNA_pol_III_psi_sf"/>
</dbReference>
<dbReference type="Pfam" id="PF03603">
    <property type="entry name" value="DNA_III_psi"/>
    <property type="match status" value="1"/>
</dbReference>
<comment type="caution">
    <text evidence="1">The sequence shown here is derived from an EMBL/GenBank/DDBJ whole genome shotgun (WGS) entry which is preliminary data.</text>
</comment>
<dbReference type="RefSeq" id="WP_189377785.1">
    <property type="nucleotide sequence ID" value="NZ_BNAH01000005.1"/>
</dbReference>